<reference evidence="4" key="1">
    <citation type="submission" date="2016-06" db="UniProtKB">
        <authorList>
            <consortium name="WormBaseParasite"/>
        </authorList>
    </citation>
    <scope>IDENTIFICATION</scope>
</reference>
<dbReference type="AlphaFoldDB" id="A0A183BG37"/>
<dbReference type="EMBL" id="UZAN01075372">
    <property type="protein sequence ID" value="VDP95733.1"/>
    <property type="molecule type" value="Genomic_DNA"/>
</dbReference>
<name>A0A183BG37_9TREM</name>
<evidence type="ECO:0000313" key="2">
    <source>
        <dbReference type="EMBL" id="VDP95733.1"/>
    </source>
</evidence>
<organism evidence="4">
    <name type="scientific">Echinostoma caproni</name>
    <dbReference type="NCBI Taxonomy" id="27848"/>
    <lineage>
        <taxon>Eukaryota</taxon>
        <taxon>Metazoa</taxon>
        <taxon>Spiralia</taxon>
        <taxon>Lophotrochozoa</taxon>
        <taxon>Platyhelminthes</taxon>
        <taxon>Trematoda</taxon>
        <taxon>Digenea</taxon>
        <taxon>Plagiorchiida</taxon>
        <taxon>Echinostomata</taxon>
        <taxon>Echinostomatoidea</taxon>
        <taxon>Echinostomatidae</taxon>
        <taxon>Echinostoma</taxon>
    </lineage>
</organism>
<evidence type="ECO:0000313" key="4">
    <source>
        <dbReference type="WBParaSite" id="ECPE_0001822201-mRNA-1"/>
    </source>
</evidence>
<feature type="compositionally biased region" description="Polar residues" evidence="1">
    <location>
        <begin position="77"/>
        <end position="95"/>
    </location>
</feature>
<protein>
    <submittedName>
        <fullName evidence="4">C4</fullName>
    </submittedName>
</protein>
<evidence type="ECO:0000313" key="3">
    <source>
        <dbReference type="Proteomes" id="UP000272942"/>
    </source>
</evidence>
<reference evidence="2 3" key="2">
    <citation type="submission" date="2018-11" db="EMBL/GenBank/DDBJ databases">
        <authorList>
            <consortium name="Pathogen Informatics"/>
        </authorList>
    </citation>
    <scope>NUCLEOTIDE SEQUENCE [LARGE SCALE GENOMIC DNA]</scope>
    <source>
        <strain evidence="2 3">Egypt</strain>
    </source>
</reference>
<dbReference type="Proteomes" id="UP000272942">
    <property type="component" value="Unassembled WGS sequence"/>
</dbReference>
<dbReference type="WBParaSite" id="ECPE_0001822201-mRNA-1">
    <property type="protein sequence ID" value="ECPE_0001822201-mRNA-1"/>
    <property type="gene ID" value="ECPE_0001822201"/>
</dbReference>
<sequence>MVCSPYKTHVAHSAQPTPIANLAGYAWPLTNENAIATVASAPRMRADRSPDSSCCGSCDPTGSSHTDHDRTAPRPLSHSNHQSVRTSLHPPNTVPRTTLSHVSRLLAPHWGPFTFCDLRTEPSLLQSGLNWIKQLGSPSSPEKNREQPQLVPDWECLRRISPLLTACKCCI</sequence>
<proteinExistence type="predicted"/>
<keyword evidence="3" id="KW-1185">Reference proteome</keyword>
<evidence type="ECO:0000256" key="1">
    <source>
        <dbReference type="SAM" id="MobiDB-lite"/>
    </source>
</evidence>
<accession>A0A183BG37</accession>
<gene>
    <name evidence="2" type="ORF">ECPE_LOCUS18170</name>
</gene>
<feature type="region of interest" description="Disordered" evidence="1">
    <location>
        <begin position="43"/>
        <end position="95"/>
    </location>
</feature>
<feature type="compositionally biased region" description="Low complexity" evidence="1">
    <location>
        <begin position="51"/>
        <end position="64"/>
    </location>
</feature>